<feature type="signal peptide" evidence="5">
    <location>
        <begin position="1"/>
        <end position="25"/>
    </location>
</feature>
<comment type="catalytic activity">
    <reaction evidence="4">
        <text>a monoacylglycerol + H2O = glycerol + a fatty acid + H(+)</text>
        <dbReference type="Rhea" id="RHEA:15245"/>
        <dbReference type="ChEBI" id="CHEBI:15377"/>
        <dbReference type="ChEBI" id="CHEBI:15378"/>
        <dbReference type="ChEBI" id="CHEBI:17408"/>
        <dbReference type="ChEBI" id="CHEBI:17754"/>
        <dbReference type="ChEBI" id="CHEBI:28868"/>
    </reaction>
</comment>
<dbReference type="Proteomes" id="UP000186303">
    <property type="component" value="Chromosome 4"/>
</dbReference>
<keyword evidence="8" id="KW-1185">Reference proteome</keyword>
<keyword evidence="2" id="KW-0378">Hydrolase</keyword>
<dbReference type="Pfam" id="PF00135">
    <property type="entry name" value="COesterase"/>
    <property type="match status" value="1"/>
</dbReference>
<dbReference type="InterPro" id="IPR029058">
    <property type="entry name" value="AB_hydrolase_fold"/>
</dbReference>
<dbReference type="PANTHER" id="PTHR43918:SF4">
    <property type="entry name" value="CARBOXYLIC ESTER HYDROLASE"/>
    <property type="match status" value="1"/>
</dbReference>
<evidence type="ECO:0000256" key="2">
    <source>
        <dbReference type="ARBA" id="ARBA00022801"/>
    </source>
</evidence>
<dbReference type="GO" id="GO:0052689">
    <property type="term" value="F:carboxylic ester hydrolase activity"/>
    <property type="evidence" value="ECO:0007669"/>
    <property type="project" value="TreeGrafter"/>
</dbReference>
<gene>
    <name evidence="7" type="ORF">MSYG_2484</name>
</gene>
<proteinExistence type="inferred from homology"/>
<dbReference type="VEuPathDB" id="FungiDB:MSYG_2484"/>
<protein>
    <recommendedName>
        <fullName evidence="6">Carboxylesterase type B domain-containing protein</fullName>
    </recommendedName>
</protein>
<feature type="chain" id="PRO_5011958138" description="Carboxylesterase type B domain-containing protein" evidence="5">
    <location>
        <begin position="26"/>
        <end position="627"/>
    </location>
</feature>
<evidence type="ECO:0000256" key="4">
    <source>
        <dbReference type="ARBA" id="ARBA00048461"/>
    </source>
</evidence>
<organism evidence="7 8">
    <name type="scientific">Malassezia sympodialis (strain ATCC 42132)</name>
    <name type="common">Atopic eczema-associated yeast</name>
    <dbReference type="NCBI Taxonomy" id="1230383"/>
    <lineage>
        <taxon>Eukaryota</taxon>
        <taxon>Fungi</taxon>
        <taxon>Dikarya</taxon>
        <taxon>Basidiomycota</taxon>
        <taxon>Ustilaginomycotina</taxon>
        <taxon>Malasseziomycetes</taxon>
        <taxon>Malasseziales</taxon>
        <taxon>Malasseziaceae</taxon>
        <taxon>Malassezia</taxon>
    </lineage>
</organism>
<comment type="similarity">
    <text evidence="1">Belongs to the type-B carboxylesterase/lipase family.</text>
</comment>
<feature type="domain" description="Carboxylesterase type B" evidence="6">
    <location>
        <begin position="86"/>
        <end position="435"/>
    </location>
</feature>
<dbReference type="OMA" id="HEDGWYR"/>
<dbReference type="PANTHER" id="PTHR43918">
    <property type="entry name" value="ACETYLCHOLINESTERASE"/>
    <property type="match status" value="1"/>
</dbReference>
<evidence type="ECO:0000256" key="3">
    <source>
        <dbReference type="ARBA" id="ARBA00047591"/>
    </source>
</evidence>
<accession>A0A1M8A6P5</accession>
<keyword evidence="5" id="KW-0732">Signal</keyword>
<reference evidence="8" key="1">
    <citation type="journal article" date="2017" name="Nucleic Acids Res.">
        <title>Proteogenomics produces comprehensive and highly accurate protein-coding gene annotation in a complete genome assembly of Malassezia sympodialis.</title>
        <authorList>
            <person name="Zhu Y."/>
            <person name="Engstroem P.G."/>
            <person name="Tellgren-Roth C."/>
            <person name="Baudo C.D."/>
            <person name="Kennell J.C."/>
            <person name="Sun S."/>
            <person name="Billmyre R.B."/>
            <person name="Schroeder M.S."/>
            <person name="Andersson A."/>
            <person name="Holm T."/>
            <person name="Sigurgeirsson B."/>
            <person name="Wu G."/>
            <person name="Sankaranarayanan S.R."/>
            <person name="Siddharthan R."/>
            <person name="Sanyal K."/>
            <person name="Lundeberg J."/>
            <person name="Nystedt B."/>
            <person name="Boekhout T."/>
            <person name="Dawson T.L. Jr."/>
            <person name="Heitman J."/>
            <person name="Scheynius A."/>
            <person name="Lehtioe J."/>
        </authorList>
    </citation>
    <scope>NUCLEOTIDE SEQUENCE [LARGE SCALE GENOMIC DNA]</scope>
    <source>
        <strain evidence="8">ATCC 42132</strain>
    </source>
</reference>
<dbReference type="EMBL" id="LT671824">
    <property type="protein sequence ID" value="SHO78142.1"/>
    <property type="molecule type" value="Genomic_DNA"/>
</dbReference>
<dbReference type="Gene3D" id="3.40.50.1820">
    <property type="entry name" value="alpha/beta hydrolase"/>
    <property type="match status" value="1"/>
</dbReference>
<name>A0A1M8A6P5_MALS4</name>
<comment type="catalytic activity">
    <reaction evidence="3">
        <text>a diacylglycerol + H2O = a monoacylglycerol + a fatty acid + H(+)</text>
        <dbReference type="Rhea" id="RHEA:32731"/>
        <dbReference type="ChEBI" id="CHEBI:15377"/>
        <dbReference type="ChEBI" id="CHEBI:15378"/>
        <dbReference type="ChEBI" id="CHEBI:17408"/>
        <dbReference type="ChEBI" id="CHEBI:18035"/>
        <dbReference type="ChEBI" id="CHEBI:28868"/>
    </reaction>
</comment>
<dbReference type="InterPro" id="IPR050654">
    <property type="entry name" value="AChE-related_enzymes"/>
</dbReference>
<evidence type="ECO:0000313" key="8">
    <source>
        <dbReference type="Proteomes" id="UP000186303"/>
    </source>
</evidence>
<dbReference type="OrthoDB" id="408631at2759"/>
<dbReference type="STRING" id="1230383.A0A1M8A6P5"/>
<evidence type="ECO:0000256" key="1">
    <source>
        <dbReference type="ARBA" id="ARBA00005964"/>
    </source>
</evidence>
<dbReference type="AlphaFoldDB" id="A0A1M8A6P5"/>
<sequence length="627" mass="70004">MWARGRCYLTIALAIIVALASGVLASDLHVDHRGMARRYPSKDHWNESPVESDSEPAKVAHWSSSETLHKNKSSKPHFSAKWDDYLVVNVEGGKVRGTYNKTAGAFKWLGVPFGADTSGSNRFMPPKPAPKWNGVKDASTFSPSCPQHGSGQSVKAVSLFGLSPEIFEEELQSEDCLMADIYVGKRHWENWIKSGGKATKAPVWLNLYGGSYEWGTSRIETYRADPLVAEEDIVVVSINFRNWIFGYPLSPQLYPTKNKGNPNYKGANPGLNDVDLGIEWVYKNIEKFGGDPEKITMGGTSTGACTTDNWAYVHYQKETSKYINGLVLQSGSMISLGRSFVNPPGDDFSGKHSHWNNVSRVVGCGTDSDEAQFKCMQNKKWQDVMNATFTVNANFILTVDNITAFGDYDERLEQKRYVDVPMLIGNNKDEGNALLIHNAYLTDVVGPIITAEVWVCPASVQAKERIGISSPTWRYRFSPAFYIPDTPKPYQQLLSFHGSDTAYSWNTWRPLKYISDGSTDPGPLPVVNDPIPTSDNKVRAPIAKLYKDATMTFVKDPHKGLFNFHGGWPAYDPSKPSIADIGYDNKPDWRLASSWEVDGLCPLTNPEIKHNSMKWKSTVMKFRGYML</sequence>
<dbReference type="SUPFAM" id="SSF53474">
    <property type="entry name" value="alpha/beta-Hydrolases"/>
    <property type="match status" value="1"/>
</dbReference>
<dbReference type="InterPro" id="IPR002018">
    <property type="entry name" value="CarbesteraseB"/>
</dbReference>
<evidence type="ECO:0000256" key="5">
    <source>
        <dbReference type="SAM" id="SignalP"/>
    </source>
</evidence>
<evidence type="ECO:0000259" key="6">
    <source>
        <dbReference type="Pfam" id="PF00135"/>
    </source>
</evidence>
<evidence type="ECO:0000313" key="7">
    <source>
        <dbReference type="EMBL" id="SHO78142.1"/>
    </source>
</evidence>